<dbReference type="RefSeq" id="WP_086887694.1">
    <property type="nucleotide sequence ID" value="NZ_CP019893.1"/>
</dbReference>
<dbReference type="GeneID" id="32893579"/>
<accession>A0A2Z2HQQ5</accession>
<sequence length="344" mass="36434">MHSIEEKRVYGDRSGATHAYVASGTGVVRVRIAGDAVGEFSLPVRCAARDLATSPDGHLLAVATDEDVLCCRLEADGRSDGGSSDPAHDESLEVVETGFGPAVAVGVDDEDLVAAGPDGRLARSSGEMCDSIEDDETDRRGAGDRDREPDWQSLSTDRIDDVRAIDGDLVGTDDGVYRLRDDRLEHAGLTDVRDVSAAGIPLAAAVDGLYKLGNGWMEILEDETVDRVAADAAAEFGRLERAHAVAGETLFELGPDDEWRSVSLPDSLESPDDRIVGVAYGESVYAATENGRVLARRDGGGAADVTDVDDANATTETADPDQWRVHTIGVQNVTSIECGPDRTP</sequence>
<dbReference type="Pfam" id="PF23366">
    <property type="entry name" value="Beta-prop_HVO_0234"/>
    <property type="match status" value="1"/>
</dbReference>
<gene>
    <name evidence="3" type="ORF">B1756_05835</name>
</gene>
<dbReference type="Proteomes" id="UP000250088">
    <property type="component" value="Chromosome"/>
</dbReference>
<evidence type="ECO:0000313" key="4">
    <source>
        <dbReference type="Proteomes" id="UP000250088"/>
    </source>
</evidence>
<dbReference type="OrthoDB" id="213812at2157"/>
<keyword evidence="4" id="KW-1185">Reference proteome</keyword>
<evidence type="ECO:0000313" key="3">
    <source>
        <dbReference type="EMBL" id="ARS89312.1"/>
    </source>
</evidence>
<dbReference type="AlphaFoldDB" id="A0A2Z2HQQ5"/>
<feature type="compositionally biased region" description="Basic and acidic residues" evidence="1">
    <location>
        <begin position="137"/>
        <end position="150"/>
    </location>
</feature>
<evidence type="ECO:0000259" key="2">
    <source>
        <dbReference type="Pfam" id="PF23366"/>
    </source>
</evidence>
<feature type="region of interest" description="Disordered" evidence="1">
    <location>
        <begin position="114"/>
        <end position="153"/>
    </location>
</feature>
<name>A0A2Z2HQQ5_9EURY</name>
<proteinExistence type="predicted"/>
<evidence type="ECO:0000256" key="1">
    <source>
        <dbReference type="SAM" id="MobiDB-lite"/>
    </source>
</evidence>
<dbReference type="InterPro" id="IPR056505">
    <property type="entry name" value="Beta-prop_HVO_0234"/>
</dbReference>
<dbReference type="EMBL" id="CP019893">
    <property type="protein sequence ID" value="ARS89312.1"/>
    <property type="molecule type" value="Genomic_DNA"/>
</dbReference>
<feature type="domain" description="HVO-0234-like beta-propeller" evidence="2">
    <location>
        <begin position="3"/>
        <end position="336"/>
    </location>
</feature>
<dbReference type="KEGG" id="naj:B1756_05835"/>
<protein>
    <recommendedName>
        <fullName evidence="2">HVO-0234-like beta-propeller domain-containing protein</fullName>
    </recommendedName>
</protein>
<reference evidence="4" key="1">
    <citation type="submission" date="2017-02" db="EMBL/GenBank/DDBJ databases">
        <title>Natronthermophilus aegyptiacus gen. nov.,sp. nov., an aerobic, extremely halophilic alkalithermophilic archaeon isolated from the athalassohaline Wadi An Natrun, Egypt.</title>
        <authorList>
            <person name="Zhao B."/>
        </authorList>
    </citation>
    <scope>NUCLEOTIDE SEQUENCE [LARGE SCALE GENOMIC DNA]</scope>
    <source>
        <strain evidence="4">JW/NM-HA 15</strain>
    </source>
</reference>
<organism evidence="3 4">
    <name type="scientific">Natrarchaeobaculum aegyptiacum</name>
    <dbReference type="NCBI Taxonomy" id="745377"/>
    <lineage>
        <taxon>Archaea</taxon>
        <taxon>Methanobacteriati</taxon>
        <taxon>Methanobacteriota</taxon>
        <taxon>Stenosarchaea group</taxon>
        <taxon>Halobacteria</taxon>
        <taxon>Halobacteriales</taxon>
        <taxon>Natrialbaceae</taxon>
        <taxon>Natrarchaeobaculum</taxon>
    </lineage>
</organism>